<protein>
    <recommendedName>
        <fullName evidence="18">Nodal modulator 1</fullName>
    </recommendedName>
</protein>
<keyword evidence="6 7" id="KW-0472">Membrane</keyword>
<evidence type="ECO:0000313" key="16">
    <source>
        <dbReference type="EMBL" id="KAK9890285.1"/>
    </source>
</evidence>
<dbReference type="Gene3D" id="2.60.40.1120">
    <property type="entry name" value="Carboxypeptidase-like, regulatory domain"/>
    <property type="match status" value="1"/>
</dbReference>
<dbReference type="InterPro" id="IPR056191">
    <property type="entry name" value="NOMO_12th"/>
</dbReference>
<evidence type="ECO:0000256" key="5">
    <source>
        <dbReference type="ARBA" id="ARBA00022989"/>
    </source>
</evidence>
<proteinExistence type="predicted"/>
<evidence type="ECO:0000256" key="1">
    <source>
        <dbReference type="ARBA" id="ARBA00004115"/>
    </source>
</evidence>
<evidence type="ECO:0000259" key="9">
    <source>
        <dbReference type="Pfam" id="PF22898"/>
    </source>
</evidence>
<evidence type="ECO:0000256" key="2">
    <source>
        <dbReference type="ARBA" id="ARBA00022692"/>
    </source>
</evidence>
<feature type="domain" description="NOMO third transthyretin-like" evidence="14">
    <location>
        <begin position="212"/>
        <end position="307"/>
    </location>
</feature>
<feature type="domain" description="NOMO second beta-sandwich" evidence="11">
    <location>
        <begin position="113"/>
        <end position="200"/>
    </location>
</feature>
<reference evidence="16 17" key="1">
    <citation type="submission" date="2023-03" db="EMBL/GenBank/DDBJ databases">
        <title>Genome insight into feeding habits of ladybird beetles.</title>
        <authorList>
            <person name="Li H.-S."/>
            <person name="Huang Y.-H."/>
            <person name="Pang H."/>
        </authorList>
    </citation>
    <scope>NUCLEOTIDE SEQUENCE [LARGE SCALE GENOMIC DNA]</scope>
    <source>
        <strain evidence="16">SYSU_2023b</strain>
        <tissue evidence="16">Whole body</tissue>
    </source>
</reference>
<dbReference type="InterPro" id="IPR051417">
    <property type="entry name" value="SDr/BOS_complex"/>
</dbReference>
<feature type="domain" description="NOMO-like ninth beta-sandwich" evidence="10">
    <location>
        <begin position="725"/>
        <end position="796"/>
    </location>
</feature>
<dbReference type="InterPro" id="IPR055074">
    <property type="entry name" value="NOMO1-3_2nd"/>
</dbReference>
<feature type="domain" description="NOMO seventh transthyretin-like" evidence="12">
    <location>
        <begin position="566"/>
        <end position="631"/>
    </location>
</feature>
<keyword evidence="2 7" id="KW-0812">Transmembrane</keyword>
<organism evidence="16 17">
    <name type="scientific">Henosepilachna vigintioctopunctata</name>
    <dbReference type="NCBI Taxonomy" id="420089"/>
    <lineage>
        <taxon>Eukaryota</taxon>
        <taxon>Metazoa</taxon>
        <taxon>Ecdysozoa</taxon>
        <taxon>Arthropoda</taxon>
        <taxon>Hexapoda</taxon>
        <taxon>Insecta</taxon>
        <taxon>Pterygota</taxon>
        <taxon>Neoptera</taxon>
        <taxon>Endopterygota</taxon>
        <taxon>Coleoptera</taxon>
        <taxon>Polyphaga</taxon>
        <taxon>Cucujiformia</taxon>
        <taxon>Coccinelloidea</taxon>
        <taxon>Coccinellidae</taxon>
        <taxon>Epilachninae</taxon>
        <taxon>Epilachnini</taxon>
        <taxon>Henosepilachna</taxon>
    </lineage>
</organism>
<dbReference type="InterPro" id="IPR056319">
    <property type="entry name" value="NOMO_7th"/>
</dbReference>
<evidence type="ECO:0000259" key="10">
    <source>
        <dbReference type="Pfam" id="PF22902"/>
    </source>
</evidence>
<keyword evidence="3 8" id="KW-0732">Signal</keyword>
<feature type="domain" description="NOMO C-terminal transthyretin-like" evidence="13">
    <location>
        <begin position="978"/>
        <end position="1082"/>
    </location>
</feature>
<dbReference type="Proteomes" id="UP001431783">
    <property type="component" value="Unassembled WGS sequence"/>
</dbReference>
<dbReference type="Pfam" id="PF22904">
    <property type="entry name" value="NOMO1-like_2nd"/>
    <property type="match status" value="1"/>
</dbReference>
<feature type="chain" id="PRO_5044013583" description="Nodal modulator 1" evidence="8">
    <location>
        <begin position="17"/>
        <end position="1169"/>
    </location>
</feature>
<sequence>MRVLLIFFLILPSSLANTSSNDVLGCGGFVKSHVQIDFSKVEVKLLTKQGILKDKTTCAPNNGYYFLPIYDKGDYVLELNPPAGWSFDPLKVDLTIDRVNDLCSKGVDINFNFKGFGIAGRVESYGDSSSGPEGIMVELKTEGETRNTITSIGGMFTFTPVYPGQYKINIQHPRWKILKSELQLTVTEGNTDLPPKSLIVHGYSISGFAKSEGVPVSNATILLFSKKEKFNPDDVSGCDKTPLSGANVPKKILCHVKTNSNGQFIFQSVATGDYYVTPFYFNQNIDVEPSKIDFTVPHEDIELQHYFEVIGFSVAGKIVRSLDSLEGIPNAKIFVGGKFTTQTDFKGTYRLEKLKTGVFKIKVEAENLLFEETVLKINPNLQALPDIAPSAFKICGKVESEQSQLVTIVKVGSTFLKNVFTNPQSRKFCEYLPRGTYEVQVQVKQTEQEKGLQFYPILQKIVVFNEDDNIVLFSQLKATILGRIECNREDDYKELRVILKSTQSADEKAVLTKLQGQSYQFEEVFPGLYQLSLSPNKLCWIRDTYEILINTISVTAPTFVQTGYLVNFVSSHDTKVSYNLIGDSSINGHIDIKNGQSTYCLPKDGSYVFEYLGCHFYTNNTFTFNTQTESNELMLNAAAHLNRMCITSDANYGTVMVSIDIDGEKIQEGPLPYKDGCYTLEIVLEPELNAIILPQSEIYHFKPPIFRITGKNDCSDFGPVISAVKGRVFRGKVVPALPSTLITLEDDDGESSTTETDSAGFYKFPPMDQSKKYKITAKKESYQLVGPTENGDFSAFKLAQIIVDVLGEHEKSPLQGTLLSLSGGHSYRSNLQTDEHGKIIFHSLSPSEYYLRPMMKEYSFEPASKIINVEEGEVINITLIGKRIAYSAFGHVTSLNGIPEHNSVVEAVGIGNCSHLSEETTTESDGGFRIRGLLPSCTYHLKTRDPSVVQCVPEFIEIKDIGDDINSLHLIVLRPTKRTKVMVKVFSNEPEYFKMLKLCVYHKGPSSTLVHSIRLDSYIKVGKEPGYLNPGIMIVHLPPLPKDGKTYVLQLETASSQNLKWITQSASMVANTSFKFVQLEFSVKSNITEQQIKQTSIWNLILIIISLIIAYNIHVILRLINEKFDIKLSSLGSIIKNKISTSADCPANDMDIDQIVQSINSVKRKPKRS</sequence>
<dbReference type="EMBL" id="JARQZJ010000125">
    <property type="protein sequence ID" value="KAK9890285.1"/>
    <property type="molecule type" value="Genomic_DNA"/>
</dbReference>
<evidence type="ECO:0008006" key="18">
    <source>
        <dbReference type="Google" id="ProtNLM"/>
    </source>
</evidence>
<dbReference type="SUPFAM" id="SSF49478">
    <property type="entry name" value="Cna protein B-type domain"/>
    <property type="match status" value="2"/>
</dbReference>
<feature type="signal peptide" evidence="8">
    <location>
        <begin position="1"/>
        <end position="16"/>
    </location>
</feature>
<evidence type="ECO:0000256" key="3">
    <source>
        <dbReference type="ARBA" id="ARBA00022729"/>
    </source>
</evidence>
<dbReference type="AlphaFoldDB" id="A0AAW1VDX4"/>
<comment type="subcellular location">
    <subcellularLocation>
        <location evidence="1">Endoplasmic reticulum membrane</location>
        <topology evidence="1">Single-pass type I membrane protein</topology>
    </subcellularLocation>
</comment>
<dbReference type="Pfam" id="PF22902">
    <property type="entry name" value="NOMO1-like_9th"/>
    <property type="match status" value="1"/>
</dbReference>
<dbReference type="InterPro" id="IPR055075">
    <property type="entry name" value="NOMO-like_N"/>
</dbReference>
<evidence type="ECO:0000256" key="8">
    <source>
        <dbReference type="SAM" id="SignalP"/>
    </source>
</evidence>
<accession>A0AAW1VDX4</accession>
<dbReference type="InterPro" id="IPR056189">
    <property type="entry name" value="NOMO_3rd"/>
</dbReference>
<evidence type="ECO:0000256" key="4">
    <source>
        <dbReference type="ARBA" id="ARBA00022824"/>
    </source>
</evidence>
<evidence type="ECO:0000259" key="11">
    <source>
        <dbReference type="Pfam" id="PF22904"/>
    </source>
</evidence>
<evidence type="ECO:0000259" key="13">
    <source>
        <dbReference type="Pfam" id="PF23192"/>
    </source>
</evidence>
<feature type="domain" description="NOMO fifth transthyretin-like" evidence="15">
    <location>
        <begin position="393"/>
        <end position="465"/>
    </location>
</feature>
<dbReference type="Pfam" id="PF22898">
    <property type="entry name" value="NOMO1-like_1st"/>
    <property type="match status" value="1"/>
</dbReference>
<name>A0AAW1VDX4_9CUCU</name>
<comment type="caution">
    <text evidence="16">The sequence shown here is derived from an EMBL/GenBank/DDBJ whole genome shotgun (WGS) entry which is preliminary data.</text>
</comment>
<dbReference type="Pfam" id="PF23141">
    <property type="entry name" value="Ig_NOMO"/>
    <property type="match status" value="1"/>
</dbReference>
<dbReference type="SUPFAM" id="SSF49452">
    <property type="entry name" value="Starch-binding domain-like"/>
    <property type="match status" value="1"/>
</dbReference>
<dbReference type="Pfam" id="PF23192">
    <property type="entry name" value="NOMO_12th"/>
    <property type="match status" value="1"/>
</dbReference>
<dbReference type="Pfam" id="PF23194">
    <property type="entry name" value="NOMO_5th"/>
    <property type="match status" value="1"/>
</dbReference>
<keyword evidence="5 7" id="KW-1133">Transmembrane helix</keyword>
<evidence type="ECO:0000256" key="6">
    <source>
        <dbReference type="ARBA" id="ARBA00023136"/>
    </source>
</evidence>
<dbReference type="GO" id="GO:0030246">
    <property type="term" value="F:carbohydrate binding"/>
    <property type="evidence" value="ECO:0007669"/>
    <property type="project" value="InterPro"/>
</dbReference>
<dbReference type="PANTHER" id="PTHR23303">
    <property type="entry name" value="CARBOXYPEPTIDASE REGULATORY REGION-CONTAINING"/>
    <property type="match status" value="1"/>
</dbReference>
<dbReference type="InterPro" id="IPR013784">
    <property type="entry name" value="Carb-bd-like_fold"/>
</dbReference>
<keyword evidence="17" id="KW-1185">Reference proteome</keyword>
<dbReference type="Pfam" id="PF23193">
    <property type="entry name" value="NOMO_3rd"/>
    <property type="match status" value="1"/>
</dbReference>
<dbReference type="PANTHER" id="PTHR23303:SF14">
    <property type="entry name" value="BOS COMPLEX SUBUNIT NOMO1-RELATED"/>
    <property type="match status" value="1"/>
</dbReference>
<dbReference type="InterPro" id="IPR056190">
    <property type="entry name" value="NOMO_5th"/>
</dbReference>
<keyword evidence="4" id="KW-0256">Endoplasmic reticulum</keyword>
<evidence type="ECO:0000259" key="15">
    <source>
        <dbReference type="Pfam" id="PF23194"/>
    </source>
</evidence>
<evidence type="ECO:0000256" key="7">
    <source>
        <dbReference type="SAM" id="Phobius"/>
    </source>
</evidence>
<dbReference type="GO" id="GO:0005789">
    <property type="term" value="C:endoplasmic reticulum membrane"/>
    <property type="evidence" value="ECO:0007669"/>
    <property type="project" value="UniProtKB-SubCell"/>
</dbReference>
<dbReference type="InterPro" id="IPR055073">
    <property type="entry name" value="NOMO1-like_9th"/>
</dbReference>
<evidence type="ECO:0000313" key="17">
    <source>
        <dbReference type="Proteomes" id="UP001431783"/>
    </source>
</evidence>
<gene>
    <name evidence="16" type="ORF">WA026_010388</name>
</gene>
<feature type="domain" description="NOMO-like N-terminal beta-sandwich" evidence="9">
    <location>
        <begin position="27"/>
        <end position="111"/>
    </location>
</feature>
<feature type="transmembrane region" description="Helical" evidence="7">
    <location>
        <begin position="1097"/>
        <end position="1120"/>
    </location>
</feature>
<evidence type="ECO:0000259" key="14">
    <source>
        <dbReference type="Pfam" id="PF23193"/>
    </source>
</evidence>
<evidence type="ECO:0000259" key="12">
    <source>
        <dbReference type="Pfam" id="PF23141"/>
    </source>
</evidence>